<dbReference type="Proteomes" id="UP001140091">
    <property type="component" value="Unassembled WGS sequence"/>
</dbReference>
<name>A0A9W8J3R3_9AGAR</name>
<reference evidence="1" key="1">
    <citation type="submission" date="2022-06" db="EMBL/GenBank/DDBJ databases">
        <title>Genome Sequence of Candolleomyces eurysporus.</title>
        <authorList>
            <person name="Buettner E."/>
        </authorList>
    </citation>
    <scope>NUCLEOTIDE SEQUENCE</scope>
    <source>
        <strain evidence="1">VTCC 930004</strain>
    </source>
</reference>
<comment type="caution">
    <text evidence="1">The sequence shown here is derived from an EMBL/GenBank/DDBJ whole genome shotgun (WGS) entry which is preliminary data.</text>
</comment>
<dbReference type="OrthoDB" id="3033638at2759"/>
<dbReference type="AlphaFoldDB" id="A0A9W8J3R3"/>
<dbReference type="EMBL" id="JANBPK010001119">
    <property type="protein sequence ID" value="KAJ2925769.1"/>
    <property type="molecule type" value="Genomic_DNA"/>
</dbReference>
<evidence type="ECO:0000313" key="1">
    <source>
        <dbReference type="EMBL" id="KAJ2925769.1"/>
    </source>
</evidence>
<gene>
    <name evidence="1" type="ORF">H1R20_g11324</name>
</gene>
<feature type="non-terminal residue" evidence="1">
    <location>
        <position position="291"/>
    </location>
</feature>
<proteinExistence type="predicted"/>
<sequence length="291" mass="32161">MLKEIWAWKCAKWGEALEEAQEALQEAGLTMQAKVPSHQLDYYIHVTTQAITRSAVKPCKRVTKWNVFVAKETCKRNEEREPDLASKLERFFLGGIDGLARNYVERLIQLKSATATLIKEKLINGAGSQIPRMVYINFDQAITLKHALVLKGWPLPQFCCPSHITACSDIELLYNAWKSGAAHFVKLNNNEYKQWRSQYLQQHAATLATSAQADSINPNGESIYSSTLTVEGSANSNAAVTNLPVQAATDAPTVSDAPILSPAPASFLNFGLDGTMVPNKTRKTRKDKGVP</sequence>
<keyword evidence="2" id="KW-1185">Reference proteome</keyword>
<evidence type="ECO:0000313" key="2">
    <source>
        <dbReference type="Proteomes" id="UP001140091"/>
    </source>
</evidence>
<accession>A0A9W8J3R3</accession>
<protein>
    <submittedName>
        <fullName evidence="1">Uncharacterized protein</fullName>
    </submittedName>
</protein>
<organism evidence="1 2">
    <name type="scientific">Candolleomyces eurysporus</name>
    <dbReference type="NCBI Taxonomy" id="2828524"/>
    <lineage>
        <taxon>Eukaryota</taxon>
        <taxon>Fungi</taxon>
        <taxon>Dikarya</taxon>
        <taxon>Basidiomycota</taxon>
        <taxon>Agaricomycotina</taxon>
        <taxon>Agaricomycetes</taxon>
        <taxon>Agaricomycetidae</taxon>
        <taxon>Agaricales</taxon>
        <taxon>Agaricineae</taxon>
        <taxon>Psathyrellaceae</taxon>
        <taxon>Candolleomyces</taxon>
    </lineage>
</organism>